<evidence type="ECO:0000313" key="1">
    <source>
        <dbReference type="EMBL" id="JAE07252.1"/>
    </source>
</evidence>
<protein>
    <submittedName>
        <fullName evidence="1">Uncharacterized protein</fullName>
    </submittedName>
</protein>
<name>A0A0A9F4I1_ARUDO</name>
<proteinExistence type="predicted"/>
<organism evidence="1">
    <name type="scientific">Arundo donax</name>
    <name type="common">Giant reed</name>
    <name type="synonym">Donax arundinaceus</name>
    <dbReference type="NCBI Taxonomy" id="35708"/>
    <lineage>
        <taxon>Eukaryota</taxon>
        <taxon>Viridiplantae</taxon>
        <taxon>Streptophyta</taxon>
        <taxon>Embryophyta</taxon>
        <taxon>Tracheophyta</taxon>
        <taxon>Spermatophyta</taxon>
        <taxon>Magnoliopsida</taxon>
        <taxon>Liliopsida</taxon>
        <taxon>Poales</taxon>
        <taxon>Poaceae</taxon>
        <taxon>PACMAD clade</taxon>
        <taxon>Arundinoideae</taxon>
        <taxon>Arundineae</taxon>
        <taxon>Arundo</taxon>
    </lineage>
</organism>
<accession>A0A0A9F4I1</accession>
<sequence>MTSALYINSPSLHHAYITHVQDFSWP</sequence>
<dbReference type="EMBL" id="GBRH01190644">
    <property type="protein sequence ID" value="JAE07252.1"/>
    <property type="molecule type" value="Transcribed_RNA"/>
</dbReference>
<reference evidence="1" key="2">
    <citation type="journal article" date="2015" name="Data Brief">
        <title>Shoot transcriptome of the giant reed, Arundo donax.</title>
        <authorList>
            <person name="Barrero R.A."/>
            <person name="Guerrero F.D."/>
            <person name="Moolhuijzen P."/>
            <person name="Goolsby J.A."/>
            <person name="Tidwell J."/>
            <person name="Bellgard S.E."/>
            <person name="Bellgard M.I."/>
        </authorList>
    </citation>
    <scope>NUCLEOTIDE SEQUENCE</scope>
    <source>
        <tissue evidence="1">Shoot tissue taken approximately 20 cm above the soil surface</tissue>
    </source>
</reference>
<reference evidence="1" key="1">
    <citation type="submission" date="2014-09" db="EMBL/GenBank/DDBJ databases">
        <authorList>
            <person name="Magalhaes I.L.F."/>
            <person name="Oliveira U."/>
            <person name="Santos F.R."/>
            <person name="Vidigal T.H.D.A."/>
            <person name="Brescovit A.D."/>
            <person name="Santos A.J."/>
        </authorList>
    </citation>
    <scope>NUCLEOTIDE SEQUENCE</scope>
    <source>
        <tissue evidence="1">Shoot tissue taken approximately 20 cm above the soil surface</tissue>
    </source>
</reference>
<dbReference type="AlphaFoldDB" id="A0A0A9F4I1"/>